<evidence type="ECO:0000256" key="2">
    <source>
        <dbReference type="ARBA" id="ARBA00024438"/>
    </source>
</evidence>
<feature type="region of interest" description="Disordered" evidence="3">
    <location>
        <begin position="172"/>
        <end position="316"/>
    </location>
</feature>
<evidence type="ECO:0000313" key="7">
    <source>
        <dbReference type="Proteomes" id="UP001355653"/>
    </source>
</evidence>
<keyword evidence="7" id="KW-1185">Reference proteome</keyword>
<evidence type="ECO:0000256" key="3">
    <source>
        <dbReference type="SAM" id="MobiDB-lite"/>
    </source>
</evidence>
<feature type="transmembrane region" description="Helical" evidence="4">
    <location>
        <begin position="113"/>
        <end position="133"/>
    </location>
</feature>
<comment type="similarity">
    <text evidence="1">Belongs to the zinc-associated anti-sigma factor (ZAS) superfamily. Anti-sigma-W factor family.</text>
</comment>
<evidence type="ECO:0000256" key="4">
    <source>
        <dbReference type="SAM" id="Phobius"/>
    </source>
</evidence>
<accession>A0ABU6DHF4</accession>
<reference evidence="6 7" key="1">
    <citation type="submission" date="2023-03" db="EMBL/GenBank/DDBJ databases">
        <title>Bacillus Genome Sequencing.</title>
        <authorList>
            <person name="Dunlap C."/>
        </authorList>
    </citation>
    <scope>NUCLEOTIDE SEQUENCE [LARGE SCALE GENOMIC DNA]</scope>
    <source>
        <strain evidence="6 7">NRS-1351</strain>
    </source>
</reference>
<keyword evidence="4" id="KW-1133">Transmembrane helix</keyword>
<dbReference type="Gene3D" id="1.10.10.1320">
    <property type="entry name" value="Anti-sigma factor, zinc-finger domain"/>
    <property type="match status" value="1"/>
</dbReference>
<sequence length="409" mass="43783">MNCQEVMELMQRQLDGDLNSQEEDELHAHLAYCLDCVQVFERLQRLSGELAQLPKVVPPYSLVDAILPQLDEIDKGAAASITDKAAVYNAEVGHIEQGQRKKLPWTRRLGSQFSWKFASGVVAAGLIIGFFAFNMNHPVMDNADGLLPMAASKQEAGHQEAASPELKLNREAQDQMKGSGNSGATESPTPSDDVSGSTPAAGAESRSTGSMGSNAVEPQVTTNAPLEKPGAISPSTSVDSKATTPTVPSTSEPARMKDTDTTGGNEQKAADQNQVNPNPAPPVAPNKADNDQKAATIQPSPTPSPSPSAKKGIERDAGPGFYAMTVPVTDNFMKSATGALTAAVEDHHVVIRNSETLEIIFESKQVWKPEDQITLVEWSKDDKLFYQVQSGGTLHTIRVDVKLKTEVSP</sequence>
<evidence type="ECO:0000256" key="1">
    <source>
        <dbReference type="ARBA" id="ARBA00024353"/>
    </source>
</evidence>
<organism evidence="6 7">
    <name type="scientific">Paenibacillus chondroitinus</name>
    <dbReference type="NCBI Taxonomy" id="59842"/>
    <lineage>
        <taxon>Bacteria</taxon>
        <taxon>Bacillati</taxon>
        <taxon>Bacillota</taxon>
        <taxon>Bacilli</taxon>
        <taxon>Bacillales</taxon>
        <taxon>Paenibacillaceae</taxon>
        <taxon>Paenibacillus</taxon>
    </lineage>
</organism>
<evidence type="ECO:0000259" key="5">
    <source>
        <dbReference type="Pfam" id="PF13490"/>
    </source>
</evidence>
<protein>
    <recommendedName>
        <fullName evidence="2">Anti-sigma-W factor RsiW</fullName>
    </recommendedName>
</protein>
<dbReference type="InterPro" id="IPR041916">
    <property type="entry name" value="Anti_sigma_zinc_sf"/>
</dbReference>
<dbReference type="Proteomes" id="UP001355653">
    <property type="component" value="Unassembled WGS sequence"/>
</dbReference>
<keyword evidence="4" id="KW-0812">Transmembrane</keyword>
<dbReference type="Pfam" id="PF13490">
    <property type="entry name" value="zf-HC2"/>
    <property type="match status" value="1"/>
</dbReference>
<keyword evidence="4" id="KW-0472">Membrane</keyword>
<comment type="caution">
    <text evidence="6">The sequence shown here is derived from an EMBL/GenBank/DDBJ whole genome shotgun (WGS) entry which is preliminary data.</text>
</comment>
<evidence type="ECO:0000313" key="6">
    <source>
        <dbReference type="EMBL" id="MEB4797187.1"/>
    </source>
</evidence>
<feature type="compositionally biased region" description="Polar residues" evidence="3">
    <location>
        <begin position="233"/>
        <end position="252"/>
    </location>
</feature>
<name>A0ABU6DHF4_9BACL</name>
<gene>
    <name evidence="6" type="ORF">P5G65_25100</name>
</gene>
<dbReference type="EMBL" id="JAROBY010000045">
    <property type="protein sequence ID" value="MEB4797187.1"/>
    <property type="molecule type" value="Genomic_DNA"/>
</dbReference>
<feature type="compositionally biased region" description="Polar residues" evidence="3">
    <location>
        <begin position="176"/>
        <end position="198"/>
    </location>
</feature>
<proteinExistence type="inferred from homology"/>
<dbReference type="RefSeq" id="WP_127449843.1">
    <property type="nucleotide sequence ID" value="NZ_JAROBY010000045.1"/>
</dbReference>
<feature type="domain" description="Putative zinc-finger" evidence="5">
    <location>
        <begin position="3"/>
        <end position="36"/>
    </location>
</feature>
<dbReference type="InterPro" id="IPR027383">
    <property type="entry name" value="Znf_put"/>
</dbReference>